<accession>Q9FL86</accession>
<dbReference type="ExpressionAtlas" id="Q9FL86">
    <property type="expression patterns" value="baseline and differential"/>
</dbReference>
<evidence type="ECO:0000313" key="1">
    <source>
        <dbReference type="EMBL" id="BAB09376.1"/>
    </source>
</evidence>
<dbReference type="EMBL" id="AB010694">
    <property type="protein sequence ID" value="BAB09376.1"/>
    <property type="molecule type" value="Genomic_DNA"/>
</dbReference>
<sequence>MMGSLKIISPPPPATRFRQRVTANGDGFPTFLPKEIQNIKDPFARALAQRIVRIPVPLQYNYFYELTVSEFYFCRNSFGLLVLVLNGDVLILCLNKLVLRLGLLMFLVGDSQILVRFYILHKLNKILDNSILVHMNV</sequence>
<reference evidence="1" key="1">
    <citation type="journal article" date="1998" name="DNA Res.">
        <title>Structural analysis of Arabidopsis thaliana chromosome 5. V. Sequence features of the regions of 1,381,565 bp covered by twenty one physically assigned P1 and TAC clones.</title>
        <authorList>
            <person name="Kaneko T."/>
            <person name="Kotani H."/>
            <person name="Nakamura Y."/>
            <person name="Sato S."/>
            <person name="Asamizu E."/>
            <person name="Miyajima N."/>
            <person name="Tabata S."/>
        </authorList>
    </citation>
    <scope>NUCLEOTIDE SEQUENCE [LARGE SCALE GENOMIC DNA]</scope>
</reference>
<dbReference type="AlphaFoldDB" id="Q9FL86"/>
<proteinExistence type="predicted"/>
<protein>
    <submittedName>
        <fullName evidence="1">Uncharacterized protein</fullName>
    </submittedName>
</protein>
<organism evidence="1">
    <name type="scientific">Arabidopsis thaliana</name>
    <name type="common">Mouse-ear cress</name>
    <dbReference type="NCBI Taxonomy" id="3702"/>
    <lineage>
        <taxon>Eukaryota</taxon>
        <taxon>Viridiplantae</taxon>
        <taxon>Streptophyta</taxon>
        <taxon>Embryophyta</taxon>
        <taxon>Tracheophyta</taxon>
        <taxon>Spermatophyta</taxon>
        <taxon>Magnoliopsida</taxon>
        <taxon>eudicotyledons</taxon>
        <taxon>Gunneridae</taxon>
        <taxon>Pentapetalae</taxon>
        <taxon>rosids</taxon>
        <taxon>malvids</taxon>
        <taxon>Brassicales</taxon>
        <taxon>Brassicaceae</taxon>
        <taxon>Camelineae</taxon>
        <taxon>Arabidopsis</taxon>
    </lineage>
</organism>
<reference key="2">
    <citation type="journal article" date="2000" name="Nature">
        <title>Sequence and analysis of chromosome 5 of the plant Arabidopsis thaliana.</title>
        <authorList>
            <consortium name="Kazusa DNA Research Institute"/>
            <consortium name="Cold Spring Harbor and Washington University in St Louis Sequencing Consortium"/>
            <consortium name="European Union Arabidopsis Genome Sequencing Consortium"/>
            <person name="Tabata S."/>
            <person name="Kaneko T."/>
            <person name="Nakamura Y."/>
            <person name="Kotani H."/>
            <person name="Kato T."/>
            <person name="Asamizu E."/>
            <person name="Miyajima N."/>
            <person name="Sasamoto S."/>
            <person name="Kimura T."/>
            <person name="Hosouchi T."/>
            <person name="Kawashima K."/>
            <person name="Kohara M."/>
            <person name="Matsumoto M."/>
            <person name="Matsuno A."/>
            <person name="Muraki A."/>
            <person name="Nakayama S."/>
            <person name="Nakazaki N."/>
            <person name="Naruo K."/>
            <person name="Okumura S."/>
            <person name="Shinpo S."/>
            <person name="Takeuchi C."/>
            <person name="Wada T."/>
            <person name="Watanabe A."/>
            <person name="Yamada M."/>
            <person name="Yasuda M."/>
            <person name="Sato S."/>
            <person name="de la Bastide M."/>
            <person name="Huang E."/>
            <person name="Spiegel L."/>
            <person name="Gnoj L."/>
            <person name="O'Shaughnessy A."/>
            <person name="Preston R."/>
            <person name="Habermann K."/>
            <person name="Murray J."/>
            <person name="Johnson D."/>
            <person name="Rohlfing T."/>
            <person name="Nelson J."/>
            <person name="Stoneking T."/>
            <person name="Pepin K."/>
            <person name="Spieth J."/>
            <person name="Sekhon M."/>
            <person name="Armstrong J."/>
            <person name="Becker M."/>
            <person name="Belter E."/>
            <person name="Cordum H."/>
            <person name="Cordes M."/>
            <person name="Courtney L."/>
            <person name="Courtney W."/>
            <person name="Dante M."/>
            <person name="Du H."/>
            <person name="Edwards J."/>
            <person name="Fryman J."/>
            <person name="Haakensen B."/>
            <person name="Lamar E."/>
            <person name="Latreille P."/>
            <person name="Leonard S."/>
            <person name="Meyer R."/>
            <person name="Mulvaney E."/>
            <person name="Ozersky P."/>
            <person name="Riley A."/>
            <person name="Strowmatt C."/>
            <person name="Wagner-McPherson C."/>
            <person name="Wollam A."/>
            <person name="Yoakum M."/>
            <person name="Bell M."/>
            <person name="Dedhia N."/>
            <person name="Parnell L."/>
            <person name="Shah R."/>
            <person name="Rodriguez M."/>
            <person name="See L.H."/>
            <person name="Vil D."/>
            <person name="Baker J."/>
            <person name="Kirchoff K."/>
            <person name="Toth K."/>
            <person name="King L."/>
            <person name="Bahret A."/>
            <person name="Miller B."/>
            <person name="Marra M."/>
            <person name="Martienssen R."/>
            <person name="McCombie W.R."/>
            <person name="Wilson R.K."/>
            <person name="Murphy G."/>
            <person name="Bancroft I."/>
            <person name="Volckaert G."/>
            <person name="Wambutt R."/>
            <person name="Dusterhoft A."/>
            <person name="Stiekema W."/>
            <person name="Pohl T."/>
            <person name="Entian K.D."/>
            <person name="Terryn N."/>
            <person name="Hartley N."/>
            <person name="Bent E."/>
            <person name="Johnson S."/>
            <person name="Langham S.A."/>
            <person name="McCullagh B."/>
            <person name="Robben J."/>
            <person name="Grymonprez B."/>
            <person name="Zimmermann W."/>
            <person name="Ramsperger U."/>
            <person name="Wedler H."/>
            <person name="Balke K."/>
            <person name="Wedler E."/>
            <person name="Peters S."/>
            <person name="van Staveren M."/>
            <person name="Dirkse W."/>
            <person name="Mooijman P."/>
            <person name="Lankhorst R.K."/>
            <person name="Weitzenegger T."/>
            <person name="Bothe G."/>
            <person name="Rose M."/>
            <person name="Hauf J."/>
            <person name="Berneiser S."/>
            <person name="Hempel S."/>
            <person name="Feldpausch M."/>
            <person name="Lamberth S."/>
            <person name="Villarroel R."/>
            <person name="Gielen J."/>
            <person name="Ardiles W."/>
            <person name="Bents O."/>
            <person name="Lemcke K."/>
            <person name="Kolesov G."/>
            <person name="Mayer K."/>
            <person name="Rudd S."/>
            <person name="Schoof H."/>
            <person name="Schueller C."/>
            <person name="Zaccaria P."/>
            <person name="Mewes H.W."/>
            <person name="Bevan M."/>
            <person name="Fransz P."/>
        </authorList>
    </citation>
    <scope>NUCLEOTIDE SEQUENCE [LARGE SCALE GENOMIC DNA]</scope>
    <source>
        <strain>cv. Columbia</strain>
    </source>
</reference>
<name>Q9FL86_ARATH</name>